<dbReference type="InterPro" id="IPR010730">
    <property type="entry name" value="HET"/>
</dbReference>
<organism evidence="2 3">
    <name type="scientific">Lentithecium fluviatile CBS 122367</name>
    <dbReference type="NCBI Taxonomy" id="1168545"/>
    <lineage>
        <taxon>Eukaryota</taxon>
        <taxon>Fungi</taxon>
        <taxon>Dikarya</taxon>
        <taxon>Ascomycota</taxon>
        <taxon>Pezizomycotina</taxon>
        <taxon>Dothideomycetes</taxon>
        <taxon>Pleosporomycetidae</taxon>
        <taxon>Pleosporales</taxon>
        <taxon>Massarineae</taxon>
        <taxon>Lentitheciaceae</taxon>
        <taxon>Lentithecium</taxon>
    </lineage>
</organism>
<proteinExistence type="predicted"/>
<gene>
    <name evidence="2" type="ORF">K458DRAFT_395923</name>
</gene>
<dbReference type="Pfam" id="PF06985">
    <property type="entry name" value="HET"/>
    <property type="match status" value="1"/>
</dbReference>
<name>A0A6G1IGS1_9PLEO</name>
<evidence type="ECO:0000313" key="3">
    <source>
        <dbReference type="Proteomes" id="UP000799291"/>
    </source>
</evidence>
<dbReference type="EMBL" id="MU005622">
    <property type="protein sequence ID" value="KAF2677426.1"/>
    <property type="molecule type" value="Genomic_DNA"/>
</dbReference>
<evidence type="ECO:0000313" key="2">
    <source>
        <dbReference type="EMBL" id="KAF2677426.1"/>
    </source>
</evidence>
<keyword evidence="3" id="KW-1185">Reference proteome</keyword>
<sequence length="155" mass="17801">MERYNYRPLDDPQNDIRVPAPCRPPVDIEAIRASLPPGWDVWETQEDEDHRVIFRDFRQTTSDDPLTNCKTSWDHPDPSFDKSVYELVDMTPLDASFKALSYGSSSSTLPITRNLASAIRHLRSSDKPRTMWIDAIVLIRRAQQKGLESSDGLRK</sequence>
<protein>
    <recommendedName>
        <fullName evidence="1">Heterokaryon incompatibility domain-containing protein</fullName>
    </recommendedName>
</protein>
<accession>A0A6G1IGS1</accession>
<feature type="domain" description="Heterokaryon incompatibility" evidence="1">
    <location>
        <begin position="106"/>
        <end position="143"/>
    </location>
</feature>
<dbReference type="Proteomes" id="UP000799291">
    <property type="component" value="Unassembled WGS sequence"/>
</dbReference>
<evidence type="ECO:0000259" key="1">
    <source>
        <dbReference type="Pfam" id="PF06985"/>
    </source>
</evidence>
<reference evidence="2" key="1">
    <citation type="journal article" date="2020" name="Stud. Mycol.">
        <title>101 Dothideomycetes genomes: a test case for predicting lifestyles and emergence of pathogens.</title>
        <authorList>
            <person name="Haridas S."/>
            <person name="Albert R."/>
            <person name="Binder M."/>
            <person name="Bloem J."/>
            <person name="Labutti K."/>
            <person name="Salamov A."/>
            <person name="Andreopoulos B."/>
            <person name="Baker S."/>
            <person name="Barry K."/>
            <person name="Bills G."/>
            <person name="Bluhm B."/>
            <person name="Cannon C."/>
            <person name="Castanera R."/>
            <person name="Culley D."/>
            <person name="Daum C."/>
            <person name="Ezra D."/>
            <person name="Gonzalez J."/>
            <person name="Henrissat B."/>
            <person name="Kuo A."/>
            <person name="Liang C."/>
            <person name="Lipzen A."/>
            <person name="Lutzoni F."/>
            <person name="Magnuson J."/>
            <person name="Mondo S."/>
            <person name="Nolan M."/>
            <person name="Ohm R."/>
            <person name="Pangilinan J."/>
            <person name="Park H.-J."/>
            <person name="Ramirez L."/>
            <person name="Alfaro M."/>
            <person name="Sun H."/>
            <person name="Tritt A."/>
            <person name="Yoshinaga Y."/>
            <person name="Zwiers L.-H."/>
            <person name="Turgeon B."/>
            <person name="Goodwin S."/>
            <person name="Spatafora J."/>
            <person name="Crous P."/>
            <person name="Grigoriev I."/>
        </authorList>
    </citation>
    <scope>NUCLEOTIDE SEQUENCE</scope>
    <source>
        <strain evidence="2">CBS 122367</strain>
    </source>
</reference>
<dbReference type="AlphaFoldDB" id="A0A6G1IGS1"/>